<keyword evidence="5 12" id="KW-0132">Cell division</keyword>
<dbReference type="InterPro" id="IPR042233">
    <property type="entry name" value="Cell_div_ZapA_N"/>
</dbReference>
<dbReference type="Proteomes" id="UP001297581">
    <property type="component" value="Unassembled WGS sequence"/>
</dbReference>
<dbReference type="GO" id="GO:0030428">
    <property type="term" value="C:cell septum"/>
    <property type="evidence" value="ECO:0007669"/>
    <property type="project" value="TreeGrafter"/>
</dbReference>
<reference evidence="12 13" key="1">
    <citation type="submission" date="2022-02" db="EMBL/GenBank/DDBJ databases">
        <title>The genome sequence of Shewanella sp. 3B26.</title>
        <authorList>
            <person name="Du J."/>
        </authorList>
    </citation>
    <scope>NUCLEOTIDE SEQUENCE [LARGE SCALE GENOMIC DNA]</scope>
    <source>
        <strain evidence="12 13">3B26</strain>
    </source>
</reference>
<evidence type="ECO:0000256" key="9">
    <source>
        <dbReference type="ARBA" id="ARBA00024910"/>
    </source>
</evidence>
<proteinExistence type="inferred from homology"/>
<keyword evidence="7" id="KW-0717">Septation</keyword>
<evidence type="ECO:0000256" key="7">
    <source>
        <dbReference type="ARBA" id="ARBA00023210"/>
    </source>
</evidence>
<evidence type="ECO:0000256" key="11">
    <source>
        <dbReference type="ARBA" id="ARBA00033158"/>
    </source>
</evidence>
<dbReference type="Gene3D" id="1.20.5.50">
    <property type="match status" value="1"/>
</dbReference>
<dbReference type="GO" id="GO:0043093">
    <property type="term" value="P:FtsZ-dependent cytokinesis"/>
    <property type="evidence" value="ECO:0007669"/>
    <property type="project" value="TreeGrafter"/>
</dbReference>
<organism evidence="12 13">
    <name type="scientific">Shewanella zhuhaiensis</name>
    <dbReference type="NCBI Taxonomy" id="2919576"/>
    <lineage>
        <taxon>Bacteria</taxon>
        <taxon>Pseudomonadati</taxon>
        <taxon>Pseudomonadota</taxon>
        <taxon>Gammaproteobacteria</taxon>
        <taxon>Alteromonadales</taxon>
        <taxon>Shewanellaceae</taxon>
        <taxon>Shewanella</taxon>
    </lineage>
</organism>
<evidence type="ECO:0000256" key="2">
    <source>
        <dbReference type="ARBA" id="ARBA00010074"/>
    </source>
</evidence>
<dbReference type="GO" id="GO:0032153">
    <property type="term" value="C:cell division site"/>
    <property type="evidence" value="ECO:0007669"/>
    <property type="project" value="TreeGrafter"/>
</dbReference>
<dbReference type="AlphaFoldDB" id="A0AAJ1FBA8"/>
<dbReference type="GO" id="GO:0005829">
    <property type="term" value="C:cytosol"/>
    <property type="evidence" value="ECO:0007669"/>
    <property type="project" value="TreeGrafter"/>
</dbReference>
<protein>
    <recommendedName>
        <fullName evidence="3">Cell division protein ZapA</fullName>
    </recommendedName>
    <alternativeName>
        <fullName evidence="11">Z ring-associated protein ZapA</fullName>
    </alternativeName>
</protein>
<evidence type="ECO:0000313" key="12">
    <source>
        <dbReference type="EMBL" id="MCH4294890.1"/>
    </source>
</evidence>
<comment type="function">
    <text evidence="9">Activator of cell division through the inhibition of FtsZ GTPase activity, therefore promoting FtsZ assembly into bundles of protofilaments necessary for the formation of the division Z ring. It is recruited early at mid-cell but it is not essential for cell division.</text>
</comment>
<gene>
    <name evidence="12" type="ORF">MJ923_11305</name>
</gene>
<evidence type="ECO:0000256" key="6">
    <source>
        <dbReference type="ARBA" id="ARBA00023054"/>
    </source>
</evidence>
<evidence type="ECO:0000313" key="13">
    <source>
        <dbReference type="Proteomes" id="UP001297581"/>
    </source>
</evidence>
<evidence type="ECO:0000256" key="4">
    <source>
        <dbReference type="ARBA" id="ARBA00022490"/>
    </source>
</evidence>
<evidence type="ECO:0000256" key="10">
    <source>
        <dbReference type="ARBA" id="ARBA00026068"/>
    </source>
</evidence>
<dbReference type="GO" id="GO:0000921">
    <property type="term" value="P:septin ring assembly"/>
    <property type="evidence" value="ECO:0007669"/>
    <property type="project" value="TreeGrafter"/>
</dbReference>
<dbReference type="PANTHER" id="PTHR34981">
    <property type="entry name" value="CELL DIVISION PROTEIN ZAPA"/>
    <property type="match status" value="1"/>
</dbReference>
<comment type="subcellular location">
    <subcellularLocation>
        <location evidence="1">Cytoplasm</location>
    </subcellularLocation>
</comment>
<dbReference type="Gene3D" id="3.30.160.880">
    <property type="entry name" value="Cell division protein ZapA protomer, N-terminal domain"/>
    <property type="match status" value="1"/>
</dbReference>
<evidence type="ECO:0000256" key="3">
    <source>
        <dbReference type="ARBA" id="ARBA00015195"/>
    </source>
</evidence>
<name>A0AAJ1FBA8_9GAMM</name>
<comment type="caution">
    <text evidence="12">The sequence shown here is derived from an EMBL/GenBank/DDBJ whole genome shotgun (WGS) entry which is preliminary data.</text>
</comment>
<evidence type="ECO:0000256" key="1">
    <source>
        <dbReference type="ARBA" id="ARBA00004496"/>
    </source>
</evidence>
<keyword evidence="6" id="KW-0175">Coiled coil</keyword>
<dbReference type="GO" id="GO:0000917">
    <property type="term" value="P:division septum assembly"/>
    <property type="evidence" value="ECO:0007669"/>
    <property type="project" value="UniProtKB-KW"/>
</dbReference>
<dbReference type="Pfam" id="PF05164">
    <property type="entry name" value="ZapA"/>
    <property type="match status" value="1"/>
</dbReference>
<keyword evidence="4" id="KW-0963">Cytoplasm</keyword>
<keyword evidence="8" id="KW-0131">Cell cycle</keyword>
<dbReference type="EMBL" id="JAKUDL010000003">
    <property type="protein sequence ID" value="MCH4294890.1"/>
    <property type="molecule type" value="Genomic_DNA"/>
</dbReference>
<accession>A0AAJ1FBA8</accession>
<dbReference type="InterPro" id="IPR036192">
    <property type="entry name" value="Cell_div_ZapA-like_sf"/>
</dbReference>
<evidence type="ECO:0000256" key="8">
    <source>
        <dbReference type="ARBA" id="ARBA00023306"/>
    </source>
</evidence>
<keyword evidence="13" id="KW-1185">Reference proteome</keyword>
<comment type="subunit">
    <text evidence="10">Homodimer. Interacts with FtsZ.</text>
</comment>
<dbReference type="SUPFAM" id="SSF102829">
    <property type="entry name" value="Cell division protein ZapA-like"/>
    <property type="match status" value="1"/>
</dbReference>
<evidence type="ECO:0000256" key="5">
    <source>
        <dbReference type="ARBA" id="ARBA00022618"/>
    </source>
</evidence>
<comment type="similarity">
    <text evidence="2">Belongs to the ZapA family. Type 1 subfamily.</text>
</comment>
<dbReference type="RefSeq" id="WP_126167919.1">
    <property type="nucleotide sequence ID" value="NZ_JAKUDL010000003.1"/>
</dbReference>
<sequence length="102" mass="11677">MSSSAIDITLLGRTYSVACPSGQEAALRAVAHKLEQQLTSLRSRSNNLSREDLAIMAALNFGHELYEEQRKNQDYMQQMDDRIRLLQRTLEQALVERSHKDD</sequence>
<dbReference type="InterPro" id="IPR007838">
    <property type="entry name" value="Cell_div_ZapA-like"/>
</dbReference>
<dbReference type="PANTHER" id="PTHR34981:SF1">
    <property type="entry name" value="CELL DIVISION PROTEIN ZAPA"/>
    <property type="match status" value="1"/>
</dbReference>